<comment type="caution">
    <text evidence="1">The sequence shown here is derived from an EMBL/GenBank/DDBJ whole genome shotgun (WGS) entry which is preliminary data.</text>
</comment>
<organism evidence="1 2">
    <name type="scientific">Pleurodeles waltl</name>
    <name type="common">Iberian ribbed newt</name>
    <dbReference type="NCBI Taxonomy" id="8319"/>
    <lineage>
        <taxon>Eukaryota</taxon>
        <taxon>Metazoa</taxon>
        <taxon>Chordata</taxon>
        <taxon>Craniata</taxon>
        <taxon>Vertebrata</taxon>
        <taxon>Euteleostomi</taxon>
        <taxon>Amphibia</taxon>
        <taxon>Batrachia</taxon>
        <taxon>Caudata</taxon>
        <taxon>Salamandroidea</taxon>
        <taxon>Salamandridae</taxon>
        <taxon>Pleurodelinae</taxon>
        <taxon>Pleurodeles</taxon>
    </lineage>
</organism>
<evidence type="ECO:0000313" key="2">
    <source>
        <dbReference type="Proteomes" id="UP001066276"/>
    </source>
</evidence>
<protein>
    <submittedName>
        <fullName evidence="1">Uncharacterized protein</fullName>
    </submittedName>
</protein>
<gene>
    <name evidence="1" type="ORF">NDU88_002342</name>
</gene>
<proteinExistence type="predicted"/>
<reference evidence="1" key="1">
    <citation type="journal article" date="2022" name="bioRxiv">
        <title>Sequencing and chromosome-scale assembly of the giantPleurodeles waltlgenome.</title>
        <authorList>
            <person name="Brown T."/>
            <person name="Elewa A."/>
            <person name="Iarovenko S."/>
            <person name="Subramanian E."/>
            <person name="Araus A.J."/>
            <person name="Petzold A."/>
            <person name="Susuki M."/>
            <person name="Suzuki K.-i.T."/>
            <person name="Hayashi T."/>
            <person name="Toyoda A."/>
            <person name="Oliveira C."/>
            <person name="Osipova E."/>
            <person name="Leigh N.D."/>
            <person name="Simon A."/>
            <person name="Yun M.H."/>
        </authorList>
    </citation>
    <scope>NUCLEOTIDE SEQUENCE</scope>
    <source>
        <strain evidence="1">20211129_DDA</strain>
        <tissue evidence="1">Liver</tissue>
    </source>
</reference>
<dbReference type="AlphaFoldDB" id="A0AAV7TKB6"/>
<evidence type="ECO:0000313" key="1">
    <source>
        <dbReference type="EMBL" id="KAJ1177078.1"/>
    </source>
</evidence>
<name>A0AAV7TKB6_PLEWA</name>
<dbReference type="Proteomes" id="UP001066276">
    <property type="component" value="Chromosome 3_2"/>
</dbReference>
<keyword evidence="2" id="KW-1185">Reference proteome</keyword>
<dbReference type="EMBL" id="JANPWB010000006">
    <property type="protein sequence ID" value="KAJ1177078.1"/>
    <property type="molecule type" value="Genomic_DNA"/>
</dbReference>
<accession>A0AAV7TKB6</accession>
<sequence length="79" mass="8606">MLVLTNSLSPTKESLTLHDIMSVIQKVRASLETKTDSNDGGDPDQSRFEKYGVCVKEVEDSTASFKEDTAALTVEVNAL</sequence>